<keyword evidence="2" id="KW-1185">Reference proteome</keyword>
<sequence>MGWGRPDKDGEGGLDHSDFIPSLPLRPDCGAGGNLIQGPIYPPGSTWLLRMWVALALLGPPWEQELGAQGVPLLGKYPCQVLSSP</sequence>
<reference evidence="1" key="1">
    <citation type="submission" date="2022-04" db="EMBL/GenBank/DDBJ databases">
        <title>Genome of the entomopathogenic fungus Entomophthora muscae.</title>
        <authorList>
            <person name="Elya C."/>
            <person name="Lovett B.R."/>
            <person name="Lee E."/>
            <person name="Macias A.M."/>
            <person name="Hajek A.E."/>
            <person name="De Bivort B.L."/>
            <person name="Kasson M.T."/>
            <person name="De Fine Licht H.H."/>
            <person name="Stajich J.E."/>
        </authorList>
    </citation>
    <scope>NUCLEOTIDE SEQUENCE</scope>
    <source>
        <strain evidence="1">Berkeley</strain>
    </source>
</reference>
<proteinExistence type="predicted"/>
<evidence type="ECO:0000313" key="1">
    <source>
        <dbReference type="EMBL" id="KAJ9054335.1"/>
    </source>
</evidence>
<organism evidence="1 2">
    <name type="scientific">Entomophthora muscae</name>
    <dbReference type="NCBI Taxonomy" id="34485"/>
    <lineage>
        <taxon>Eukaryota</taxon>
        <taxon>Fungi</taxon>
        <taxon>Fungi incertae sedis</taxon>
        <taxon>Zoopagomycota</taxon>
        <taxon>Entomophthoromycotina</taxon>
        <taxon>Entomophthoromycetes</taxon>
        <taxon>Entomophthorales</taxon>
        <taxon>Entomophthoraceae</taxon>
        <taxon>Entomophthora</taxon>
    </lineage>
</organism>
<name>A0ACC2RW97_9FUNG</name>
<comment type="caution">
    <text evidence="1">The sequence shown here is derived from an EMBL/GenBank/DDBJ whole genome shotgun (WGS) entry which is preliminary data.</text>
</comment>
<evidence type="ECO:0000313" key="2">
    <source>
        <dbReference type="Proteomes" id="UP001165960"/>
    </source>
</evidence>
<gene>
    <name evidence="1" type="ORF">DSO57_1015719</name>
</gene>
<protein>
    <submittedName>
        <fullName evidence="1">Uncharacterized protein</fullName>
    </submittedName>
</protein>
<accession>A0ACC2RW97</accession>
<dbReference type="EMBL" id="QTSX02006452">
    <property type="protein sequence ID" value="KAJ9054335.1"/>
    <property type="molecule type" value="Genomic_DNA"/>
</dbReference>
<dbReference type="Proteomes" id="UP001165960">
    <property type="component" value="Unassembled WGS sequence"/>
</dbReference>